<keyword evidence="3 6" id="KW-0812">Transmembrane</keyword>
<gene>
    <name evidence="7" type="ORF">ENV02_01305</name>
</gene>
<evidence type="ECO:0000313" key="7">
    <source>
        <dbReference type="EMBL" id="HGV66438.1"/>
    </source>
</evidence>
<dbReference type="GO" id="GO:0022857">
    <property type="term" value="F:transmembrane transporter activity"/>
    <property type="evidence" value="ECO:0007669"/>
    <property type="project" value="InterPro"/>
</dbReference>
<evidence type="ECO:0000256" key="1">
    <source>
        <dbReference type="ARBA" id="ARBA00004651"/>
    </source>
</evidence>
<reference evidence="7" key="1">
    <citation type="journal article" date="2020" name="mSystems">
        <title>Genome- and Community-Level Interaction Insights into Carbon Utilization and Element Cycling Functions of Hydrothermarchaeota in Hydrothermal Sediment.</title>
        <authorList>
            <person name="Zhou Z."/>
            <person name="Liu Y."/>
            <person name="Xu W."/>
            <person name="Pan J."/>
            <person name="Luo Z.H."/>
            <person name="Li M."/>
        </authorList>
    </citation>
    <scope>NUCLEOTIDE SEQUENCE [LARGE SCALE GENOMIC DNA]</scope>
    <source>
        <strain evidence="7">SpSt-721</strain>
    </source>
</reference>
<sequence length="314" mass="35816">MIELIHDFLRAVIRVSVPLGYAGLGELLVEKSGLLNISIEGTLWLSALFAFIVNYYYENPYYGILIGMFIGIIYYLIFGFLSMYVGLNQVLVGVALNLFAYGSTFYIYRFVFEWRERVSIPSIKSLMNDIKIPYLSEMPLLGYIFFNQPLIVYIFYIVIPTIFILLNKTIYGLYITSIGENPEVSDKIGISVFKYRLICLFIGGALVGLGGSIFTTYLSNIYLDHMIAGRGFIVIALLILGSWSPLKTIGAIILYSFVEAFQYRFQTLFASIMVFLPYQFVLMLPYLTTVIVLIVIGRRIKPPSWLGKQYTRVK</sequence>
<evidence type="ECO:0000256" key="4">
    <source>
        <dbReference type="ARBA" id="ARBA00022989"/>
    </source>
</evidence>
<feature type="transmembrane region" description="Helical" evidence="6">
    <location>
        <begin position="231"/>
        <end position="257"/>
    </location>
</feature>
<proteinExistence type="predicted"/>
<feature type="transmembrane region" description="Helical" evidence="6">
    <location>
        <begin position="195"/>
        <end position="219"/>
    </location>
</feature>
<evidence type="ECO:0000256" key="3">
    <source>
        <dbReference type="ARBA" id="ARBA00022692"/>
    </source>
</evidence>
<dbReference type="PANTHER" id="PTHR43370:SF1">
    <property type="entry name" value="GUANOSINE ABC TRANSPORTER PERMEASE PROTEIN NUPQ"/>
    <property type="match status" value="1"/>
</dbReference>
<feature type="transmembrane region" description="Helical" evidence="6">
    <location>
        <begin position="269"/>
        <end position="296"/>
    </location>
</feature>
<feature type="transmembrane region" description="Helical" evidence="6">
    <location>
        <begin position="64"/>
        <end position="84"/>
    </location>
</feature>
<feature type="transmembrane region" description="Helical" evidence="6">
    <location>
        <begin position="150"/>
        <end position="175"/>
    </location>
</feature>
<dbReference type="GO" id="GO:0005886">
    <property type="term" value="C:plasma membrane"/>
    <property type="evidence" value="ECO:0007669"/>
    <property type="project" value="UniProtKB-SubCell"/>
</dbReference>
<comment type="subcellular location">
    <subcellularLocation>
        <location evidence="1">Cell membrane</location>
        <topology evidence="1">Multi-pass membrane protein</topology>
    </subcellularLocation>
</comment>
<organism evidence="7">
    <name type="scientific">Ignisphaera aggregans</name>
    <dbReference type="NCBI Taxonomy" id="334771"/>
    <lineage>
        <taxon>Archaea</taxon>
        <taxon>Thermoproteota</taxon>
        <taxon>Thermoprotei</taxon>
        <taxon>Desulfurococcales</taxon>
        <taxon>Desulfurococcaceae</taxon>
        <taxon>Ignisphaera</taxon>
    </lineage>
</organism>
<dbReference type="CDD" id="cd06580">
    <property type="entry name" value="TM_PBP1_transp_TpRbsC_like"/>
    <property type="match status" value="1"/>
</dbReference>
<keyword evidence="2" id="KW-1003">Cell membrane</keyword>
<comment type="caution">
    <text evidence="7">The sequence shown here is derived from an EMBL/GenBank/DDBJ whole genome shotgun (WGS) entry which is preliminary data.</text>
</comment>
<dbReference type="PANTHER" id="PTHR43370">
    <property type="entry name" value="SUGAR ABC TRANSPORTER INTEGRAL MEMBRANE PROTEIN-RELATED"/>
    <property type="match status" value="1"/>
</dbReference>
<evidence type="ECO:0000256" key="5">
    <source>
        <dbReference type="ARBA" id="ARBA00023136"/>
    </source>
</evidence>
<dbReference type="EMBL" id="DTET01000069">
    <property type="protein sequence ID" value="HGV66438.1"/>
    <property type="molecule type" value="Genomic_DNA"/>
</dbReference>
<protein>
    <submittedName>
        <fullName evidence="7">ABC transporter permease</fullName>
    </submittedName>
</protein>
<evidence type="ECO:0000256" key="6">
    <source>
        <dbReference type="SAM" id="Phobius"/>
    </source>
</evidence>
<accession>A0A7J3QE94</accession>
<feature type="transmembrane region" description="Helical" evidence="6">
    <location>
        <begin position="90"/>
        <end position="108"/>
    </location>
</feature>
<dbReference type="InterPro" id="IPR001851">
    <property type="entry name" value="ABC_transp_permease"/>
</dbReference>
<keyword evidence="5 6" id="KW-0472">Membrane</keyword>
<dbReference type="Pfam" id="PF02653">
    <property type="entry name" value="BPD_transp_2"/>
    <property type="match status" value="1"/>
</dbReference>
<feature type="transmembrane region" description="Helical" evidence="6">
    <location>
        <begin position="34"/>
        <end position="57"/>
    </location>
</feature>
<dbReference type="AlphaFoldDB" id="A0A7J3QE94"/>
<evidence type="ECO:0000256" key="2">
    <source>
        <dbReference type="ARBA" id="ARBA00022475"/>
    </source>
</evidence>
<name>A0A7J3QE94_9CREN</name>
<keyword evidence="4 6" id="KW-1133">Transmembrane helix</keyword>